<keyword evidence="2" id="KW-1185">Reference proteome</keyword>
<dbReference type="EMBL" id="JACCFP010000001">
    <property type="protein sequence ID" value="NYJ03473.1"/>
    <property type="molecule type" value="Genomic_DNA"/>
</dbReference>
<gene>
    <name evidence="1" type="ORF">HNR19_004171</name>
</gene>
<organism evidence="1 2">
    <name type="scientific">Nocardioides thalensis</name>
    <dbReference type="NCBI Taxonomy" id="1914755"/>
    <lineage>
        <taxon>Bacteria</taxon>
        <taxon>Bacillati</taxon>
        <taxon>Actinomycetota</taxon>
        <taxon>Actinomycetes</taxon>
        <taxon>Propionibacteriales</taxon>
        <taxon>Nocardioidaceae</taxon>
        <taxon>Nocardioides</taxon>
    </lineage>
</organism>
<reference evidence="1 2" key="1">
    <citation type="submission" date="2020-07" db="EMBL/GenBank/DDBJ databases">
        <title>Sequencing the genomes of 1000 actinobacteria strains.</title>
        <authorList>
            <person name="Klenk H.-P."/>
        </authorList>
    </citation>
    <scope>NUCLEOTIDE SEQUENCE [LARGE SCALE GENOMIC DNA]</scope>
    <source>
        <strain evidence="1 2">DSM 103833</strain>
    </source>
</reference>
<dbReference type="AlphaFoldDB" id="A0A853CBA0"/>
<name>A0A853CBA0_9ACTN</name>
<accession>A0A853CBA0</accession>
<comment type="caution">
    <text evidence="1">The sequence shown here is derived from an EMBL/GenBank/DDBJ whole genome shotgun (WGS) entry which is preliminary data.</text>
</comment>
<evidence type="ECO:0000313" key="2">
    <source>
        <dbReference type="Proteomes" id="UP000530424"/>
    </source>
</evidence>
<proteinExistence type="predicted"/>
<protein>
    <submittedName>
        <fullName evidence="1">Uncharacterized protein</fullName>
    </submittedName>
</protein>
<sequence>MHDTQMSGRLELRWVPVTDERGRTHMEACWITVGDQAAPRINAAA</sequence>
<dbReference type="Proteomes" id="UP000530424">
    <property type="component" value="Unassembled WGS sequence"/>
</dbReference>
<dbReference type="RefSeq" id="WP_179669772.1">
    <property type="nucleotide sequence ID" value="NZ_JACCFP010000001.1"/>
</dbReference>
<evidence type="ECO:0000313" key="1">
    <source>
        <dbReference type="EMBL" id="NYJ03473.1"/>
    </source>
</evidence>